<reference evidence="1 2" key="1">
    <citation type="submission" date="2024-07" db="EMBL/GenBank/DDBJ databases">
        <authorList>
            <person name="Li X.-J."/>
            <person name="Wang X."/>
        </authorList>
    </citation>
    <scope>NUCLEOTIDE SEQUENCE [LARGE SCALE GENOMIC DNA]</scope>
    <source>
        <strain evidence="1 2">DSM 23441</strain>
    </source>
</reference>
<keyword evidence="2" id="KW-1185">Reference proteome</keyword>
<comment type="caution">
    <text evidence="1">The sequence shown here is derived from an EMBL/GenBank/DDBJ whole genome shotgun (WGS) entry which is preliminary data.</text>
</comment>
<dbReference type="RefSeq" id="WP_372582690.1">
    <property type="nucleotide sequence ID" value="NZ_JBGORW010000004.1"/>
</dbReference>
<name>A0ABV4S8V1_9FUSO</name>
<gene>
    <name evidence="1" type="ORF">ACEG17_04275</name>
</gene>
<protein>
    <submittedName>
        <fullName evidence="1">Uncharacterized protein</fullName>
    </submittedName>
</protein>
<dbReference type="Proteomes" id="UP001571581">
    <property type="component" value="Unassembled WGS sequence"/>
</dbReference>
<proteinExistence type="predicted"/>
<evidence type="ECO:0000313" key="2">
    <source>
        <dbReference type="Proteomes" id="UP001571581"/>
    </source>
</evidence>
<dbReference type="EMBL" id="JBGORW010000004">
    <property type="protein sequence ID" value="MFA3799398.1"/>
    <property type="molecule type" value="Genomic_DNA"/>
</dbReference>
<sequence length="282" mass="33758">MKIKLKLQNGWNNELEVLGAYCSIPYIYDDKRLLMFNGKNIGIEINKNIWIQLPESLKKEIYKTSFEYLVAKNFLYLKNALVKINGITAYQLISSDIQMEKIFEDFNRNETMMMFETHGIFPNEVFSLYVQTKEDIYIEFDIDDIIKENFFQRKEKIEKELNESYKIGILKDIYNQIENDEIKLINTNITENNISREEWKERILKILSYQPSEIDNFFEALTELWNLICIDKYLSCNVENLKEKLGYWILNISYYLNTEKEKSIILNIKKRLNIKSLDYISV</sequence>
<accession>A0ABV4S8V1</accession>
<organism evidence="1 2">
    <name type="scientific">Leptotrichia hongkongensis</name>
    <dbReference type="NCBI Taxonomy" id="554406"/>
    <lineage>
        <taxon>Bacteria</taxon>
        <taxon>Fusobacteriati</taxon>
        <taxon>Fusobacteriota</taxon>
        <taxon>Fusobacteriia</taxon>
        <taxon>Fusobacteriales</taxon>
        <taxon>Leptotrichiaceae</taxon>
        <taxon>Leptotrichia</taxon>
    </lineage>
</organism>
<evidence type="ECO:0000313" key="1">
    <source>
        <dbReference type="EMBL" id="MFA3799398.1"/>
    </source>
</evidence>